<dbReference type="PROSITE" id="PS00092">
    <property type="entry name" value="N6_MTASE"/>
    <property type="match status" value="1"/>
</dbReference>
<keyword evidence="12" id="KW-1185">Reference proteome</keyword>
<evidence type="ECO:0000256" key="6">
    <source>
        <dbReference type="ARBA" id="ARBA00023125"/>
    </source>
</evidence>
<feature type="domain" description="TaqI-like C-terminal specificity" evidence="10">
    <location>
        <begin position="820"/>
        <end position="924"/>
    </location>
</feature>
<keyword evidence="8" id="KW-0175">Coiled coil</keyword>
<feature type="coiled-coil region" evidence="8">
    <location>
        <begin position="1005"/>
        <end position="1032"/>
    </location>
</feature>
<dbReference type="REBASE" id="45553">
    <property type="entry name" value="Oho17368ORF479P"/>
</dbReference>
<dbReference type="GO" id="GO:0009007">
    <property type="term" value="F:site-specific DNA-methyltransferase (adenine-specific) activity"/>
    <property type="evidence" value="ECO:0007669"/>
    <property type="project" value="UniProtKB-EC"/>
</dbReference>
<evidence type="ECO:0000256" key="3">
    <source>
        <dbReference type="ARBA" id="ARBA00022679"/>
    </source>
</evidence>
<keyword evidence="4" id="KW-0949">S-adenosyl-L-methionine</keyword>
<evidence type="ECO:0000256" key="8">
    <source>
        <dbReference type="SAM" id="Coils"/>
    </source>
</evidence>
<keyword evidence="3 11" id="KW-0808">Transferase</keyword>
<evidence type="ECO:0000313" key="12">
    <source>
        <dbReference type="Proteomes" id="UP000005631"/>
    </source>
</evidence>
<comment type="catalytic activity">
    <reaction evidence="7">
        <text>a 2'-deoxyadenosine in DNA + S-adenosyl-L-methionine = an N(6)-methyl-2'-deoxyadenosine in DNA + S-adenosyl-L-homocysteine + H(+)</text>
        <dbReference type="Rhea" id="RHEA:15197"/>
        <dbReference type="Rhea" id="RHEA-COMP:12418"/>
        <dbReference type="Rhea" id="RHEA-COMP:12419"/>
        <dbReference type="ChEBI" id="CHEBI:15378"/>
        <dbReference type="ChEBI" id="CHEBI:57856"/>
        <dbReference type="ChEBI" id="CHEBI:59789"/>
        <dbReference type="ChEBI" id="CHEBI:90615"/>
        <dbReference type="ChEBI" id="CHEBI:90616"/>
        <dbReference type="EC" id="2.1.1.72"/>
    </reaction>
</comment>
<keyword evidence="6" id="KW-0238">DNA-binding</keyword>
<keyword evidence="5" id="KW-0680">Restriction system</keyword>
<gene>
    <name evidence="11" type="ordered locus">Oweho_0479</name>
</gene>
<organism evidence="11 12">
    <name type="scientific">Owenweeksia hongkongensis (strain DSM 17368 / CIP 108786 / JCM 12287 / NRRL B-23963 / UST20020801)</name>
    <dbReference type="NCBI Taxonomy" id="926562"/>
    <lineage>
        <taxon>Bacteria</taxon>
        <taxon>Pseudomonadati</taxon>
        <taxon>Bacteroidota</taxon>
        <taxon>Flavobacteriia</taxon>
        <taxon>Flavobacteriales</taxon>
        <taxon>Owenweeksiaceae</taxon>
        <taxon>Owenweeksia</taxon>
    </lineage>
</organism>
<dbReference type="InterPro" id="IPR025931">
    <property type="entry name" value="TaqI_C"/>
</dbReference>
<dbReference type="InterPro" id="IPR050953">
    <property type="entry name" value="N4_N6_ade-DNA_methylase"/>
</dbReference>
<dbReference type="PANTHER" id="PTHR33841:SF1">
    <property type="entry name" value="DNA METHYLTRANSFERASE A"/>
    <property type="match status" value="1"/>
</dbReference>
<keyword evidence="2 11" id="KW-0489">Methyltransferase</keyword>
<evidence type="ECO:0000313" key="11">
    <source>
        <dbReference type="EMBL" id="AEV31497.1"/>
    </source>
</evidence>
<dbReference type="OrthoDB" id="32195at2"/>
<dbReference type="Proteomes" id="UP000005631">
    <property type="component" value="Chromosome"/>
</dbReference>
<evidence type="ECO:0000259" key="9">
    <source>
        <dbReference type="Pfam" id="PF07669"/>
    </source>
</evidence>
<evidence type="ECO:0000256" key="5">
    <source>
        <dbReference type="ARBA" id="ARBA00022747"/>
    </source>
</evidence>
<dbReference type="eggNOG" id="COG1002">
    <property type="taxonomic scope" value="Bacteria"/>
</dbReference>
<evidence type="ECO:0000256" key="1">
    <source>
        <dbReference type="ARBA" id="ARBA00011900"/>
    </source>
</evidence>
<dbReference type="AlphaFoldDB" id="G8QZQ3"/>
<dbReference type="InterPro" id="IPR029063">
    <property type="entry name" value="SAM-dependent_MTases_sf"/>
</dbReference>
<evidence type="ECO:0000256" key="4">
    <source>
        <dbReference type="ARBA" id="ARBA00022691"/>
    </source>
</evidence>
<dbReference type="Gene3D" id="3.40.50.150">
    <property type="entry name" value="Vaccinia Virus protein VP39"/>
    <property type="match status" value="1"/>
</dbReference>
<evidence type="ECO:0000259" key="10">
    <source>
        <dbReference type="Pfam" id="PF12950"/>
    </source>
</evidence>
<dbReference type="SUPFAM" id="SSF53335">
    <property type="entry name" value="S-adenosyl-L-methionine-dependent methyltransferases"/>
    <property type="match status" value="1"/>
</dbReference>
<dbReference type="STRING" id="926562.Oweho_0479"/>
<dbReference type="PRINTS" id="PR00507">
    <property type="entry name" value="N12N6MTFRASE"/>
</dbReference>
<dbReference type="InterPro" id="IPR011639">
    <property type="entry name" value="MethylTrfase_TaqI-like_dom"/>
</dbReference>
<dbReference type="eggNOG" id="COG0732">
    <property type="taxonomic scope" value="Bacteria"/>
</dbReference>
<dbReference type="RefSeq" id="WP_014200858.1">
    <property type="nucleotide sequence ID" value="NC_016599.1"/>
</dbReference>
<dbReference type="EMBL" id="CP003156">
    <property type="protein sequence ID" value="AEV31497.1"/>
    <property type="molecule type" value="Genomic_DNA"/>
</dbReference>
<evidence type="ECO:0000256" key="7">
    <source>
        <dbReference type="ARBA" id="ARBA00047942"/>
    </source>
</evidence>
<reference evidence="11 12" key="1">
    <citation type="journal article" date="2012" name="Stand. Genomic Sci.">
        <title>Genome sequence of the orange-pigmented seawater bacterium Owenweeksia hongkongensis type strain (UST20020801(T)).</title>
        <authorList>
            <person name="Riedel T."/>
            <person name="Held B."/>
            <person name="Nolan M."/>
            <person name="Lucas S."/>
            <person name="Lapidus A."/>
            <person name="Tice H."/>
            <person name="Del Rio T.G."/>
            <person name="Cheng J.F."/>
            <person name="Han C."/>
            <person name="Tapia R."/>
            <person name="Goodwin L.A."/>
            <person name="Pitluck S."/>
            <person name="Liolios K."/>
            <person name="Mavromatis K."/>
            <person name="Pagani I."/>
            <person name="Ivanova N."/>
            <person name="Mikhailova N."/>
            <person name="Pati A."/>
            <person name="Chen A."/>
            <person name="Palaniappan K."/>
            <person name="Rohde M."/>
            <person name="Tindall B.J."/>
            <person name="Detter J.C."/>
            <person name="Goker M."/>
            <person name="Woyke T."/>
            <person name="Bristow J."/>
            <person name="Eisen J.A."/>
            <person name="Markowitz V."/>
            <person name="Hugenholtz P."/>
            <person name="Klenk H.P."/>
            <person name="Kyrpides N.C."/>
        </authorList>
    </citation>
    <scope>NUCLEOTIDE SEQUENCE</scope>
    <source>
        <strain evidence="12">DSM 17368 / JCM 12287 / NRRL B-23963</strain>
    </source>
</reference>
<sequence>MALFQTKVLKDYLDKQDSKAIDKAYRTFTAYFQNSEVQRNIRSSKEEQFQATFLSKLFVDALGYTLFPDPKYNLTTEHKNETGAQKADGAILAGAKGGGGKAVAVIELKSTKTKDLESIRKQAFDYKANHTDCRYVITSNFEKLRFYINDAVEWLEFDLFHLSPADFATLYLCLHKNNLLNDVPQKVKDDSLVQEEKITKQLYKDYSLFRMELYRDLVKRNRRNPQLKELSEKSIKFTLFKKAQKLLDRFLFIFFAEDRGLIPRNMVVKINEEWKQLQNMQVDQSLYERYKIYFTNLDKGNPKHDIFAYNGGLFLPDPVLDTIEIDDDLLFKHTTTLTAYDFESEVDVNILGHIFENSLNEIESVAAEIEGVDFDKQKARRKKDGVFYTPKYITKYIVDNTLGKLCDEKKKELEITAEVYENAKQRSKKRLNNLQLYRDWLLQLTICDPACGSGAFLNQALEFLIAEHRYLDELSATYNKDALVLSDIENSILENNLYGVDLNQESVEIAKLSLWLRTAQRGRKLTSLSSNIKCGNSLIDAVKVAGDKAFKWEKEFPQVFAKGGFDVVIGNPPYVRQELLGDFKEYFEKTYKVFEGTSDLFAYFYEKGFAILKPSGQFGFISNTFDKTKAAVKLRSYLQSQVTFNSYIDFTEVQIFEGATTYPIILIAQNSAPKKQVFTYRKIKKAQVSEIVSNHAIEVDQFSLTEDSWSFNSVALATIIDKLKLHSTIRSTISKCFYGIKTGFNEAFIIDLVTKKKLEEEHSSSSELIKPFFEGKDLTKWHSAEIDKFLIFTRRGTIIEDFPAIKTYLEQFKERLTPRNSPEIKVGRKAGPYKWFEIQDSVDYYKKFEAGKITWPNLQNRSKFSLDLSGYYINAPSVILPSDSKALLCIINSKLIWEFLKSICVVRSGGYIEVKPQYFEQIPIPPLANEAQFEERCDQIIVNTETIQQTQQSLLQVLTNRYPMEKLSGKLQNWPSLDFKGFLKELQKAKVKLSLAEEAEWMPYFNQQKQQVQALQAQIDTLDKEIDQMVYALYGLTEEEIEVVENS</sequence>
<dbReference type="GO" id="GO:0032259">
    <property type="term" value="P:methylation"/>
    <property type="evidence" value="ECO:0007669"/>
    <property type="project" value="UniProtKB-KW"/>
</dbReference>
<evidence type="ECO:0000256" key="2">
    <source>
        <dbReference type="ARBA" id="ARBA00022603"/>
    </source>
</evidence>
<dbReference type="PANTHER" id="PTHR33841">
    <property type="entry name" value="DNA METHYLTRANSFERASE YEEA-RELATED"/>
    <property type="match status" value="1"/>
</dbReference>
<dbReference type="GO" id="GO:0009307">
    <property type="term" value="P:DNA restriction-modification system"/>
    <property type="evidence" value="ECO:0007669"/>
    <property type="project" value="UniProtKB-KW"/>
</dbReference>
<dbReference type="HOGENOM" id="CLU_002539_2_0_10"/>
<proteinExistence type="predicted"/>
<dbReference type="EC" id="2.1.1.72" evidence="1"/>
<dbReference type="KEGG" id="oho:Oweho_0479"/>
<accession>G8QZQ3</accession>
<dbReference type="GO" id="GO:0003677">
    <property type="term" value="F:DNA binding"/>
    <property type="evidence" value="ECO:0007669"/>
    <property type="project" value="UniProtKB-KW"/>
</dbReference>
<name>G8QZQ3_OWEHD</name>
<protein>
    <recommendedName>
        <fullName evidence="1">site-specific DNA-methyltransferase (adenine-specific)</fullName>
        <ecNumber evidence="1">2.1.1.72</ecNumber>
    </recommendedName>
</protein>
<dbReference type="Pfam" id="PF12950">
    <property type="entry name" value="TaqI_C"/>
    <property type="match status" value="1"/>
</dbReference>
<feature type="domain" description="Type II methyltransferase M.TaqI-like" evidence="9">
    <location>
        <begin position="495"/>
        <end position="656"/>
    </location>
</feature>
<dbReference type="eggNOG" id="COG0827">
    <property type="taxonomic scope" value="Bacteria"/>
</dbReference>
<dbReference type="PATRIC" id="fig|926562.3.peg.492"/>
<dbReference type="InterPro" id="IPR002052">
    <property type="entry name" value="DNA_methylase_N6_adenine_CS"/>
</dbReference>
<dbReference type="Pfam" id="PF07669">
    <property type="entry name" value="Eco57I"/>
    <property type="match status" value="1"/>
</dbReference>